<keyword evidence="3 8" id="KW-0479">Metal-binding</keyword>
<dbReference type="GO" id="GO:0022900">
    <property type="term" value="P:electron transport chain"/>
    <property type="evidence" value="ECO:0007669"/>
    <property type="project" value="UniProtKB-UniRule"/>
</dbReference>
<dbReference type="PANTHER" id="PTHR43034">
    <property type="entry name" value="ION-TRANSLOCATING OXIDOREDUCTASE COMPLEX SUBUNIT C"/>
    <property type="match status" value="1"/>
</dbReference>
<dbReference type="GO" id="GO:0009055">
    <property type="term" value="F:electron transfer activity"/>
    <property type="evidence" value="ECO:0007669"/>
    <property type="project" value="InterPro"/>
</dbReference>
<feature type="binding site" evidence="8">
    <location>
        <position position="426"/>
    </location>
    <ligand>
        <name>[4Fe-4S] cluster</name>
        <dbReference type="ChEBI" id="CHEBI:49883"/>
        <label>1</label>
    </ligand>
</feature>
<keyword evidence="5 8" id="KW-0249">Electron transport</keyword>
<dbReference type="EC" id="7.-.-.-" evidence="8"/>
<sequence>MESILEQIERGKLWSIPGGVHPTPNKASSTQQPIKRLPLPESLTIPIKQHIGDNGKLLVKVGDFVLKGQALTEAAGHWSVPVHAPTSGTIAEIAMKPSTHPSALPEPSIVLTPDGEDTWCELAPWPDFYAKSDQEIIDRIQNAGISGMGGAGFPAYIKAQPKNEIEFLIINGVECEPYISADDMLMREHANELIKGIEVLRKLYQPTKILIGIEDDKPEAIEALTKACENDHYTQVCAVPTKYPSGGEKQLIQILTSKHVPQGGIPADIGMVVHNVGTIFAIYQAIFHGKPLIERVVTVTGDTITTPCNVWGLLGTPIKFLLEQNGFQPQQWQRVIMGGPMMGFTLPSVRLPIIKTSNCVLAPSAKEMPMPGEEKACIRCSACADACPASLLPQQLQWFAKSKEHDKLEEHNLFDCIECGACAYVCPSEIPLVQYYRVAKAEIRQEREDKVKAERAKERFEARNERLKREQEERQNRHKRAAKRTTDEAKSKVEEATKRVASNDKSAAVAAALARAKAKRNESGEPDNSEMAKLRAERKAQARAYKEEKPIASSRGDKKDAVAAAIARAKAKKAEQAETANDVTTDPRKAAVAAAIARAKAKKTGNDAESQNADTQAVDPAAPSKDDPRKAAVAAAIARAKAKKAAKEAEPQNDDTQAIDPAAPSEDDPRKAAVAAAIARAKAKKVAKEAESQSDDTQAVEPAAPSEDDPRKAAVAAAIARAKAKKAAKEAESQNDDTQAVEPAAPSEDDPRKAAVAAAIARAKAKKAAKEAESQTLNTQEDESSVHKINGDIEGQTEPKDAINNDSPAPLEAEARKKAAIAAAIAKAKAKKAKQDKGSE</sequence>
<dbReference type="OrthoDB" id="9767754at2"/>
<feature type="binding site" evidence="8">
    <location>
        <position position="377"/>
    </location>
    <ligand>
        <name>[4Fe-4S] cluster</name>
        <dbReference type="ChEBI" id="CHEBI:49883"/>
        <label>1</label>
    </ligand>
</feature>
<comment type="subcellular location">
    <subcellularLocation>
        <location evidence="8">Cell inner membrane</location>
        <topology evidence="8">Peripheral membrane protein</topology>
    </subcellularLocation>
</comment>
<dbReference type="HAMAP" id="MF_00461">
    <property type="entry name" value="RsxC_RnfC"/>
    <property type="match status" value="1"/>
</dbReference>
<dbReference type="Gene3D" id="3.30.70.20">
    <property type="match status" value="1"/>
</dbReference>
<feature type="compositionally biased region" description="Basic and acidic residues" evidence="9">
    <location>
        <begin position="484"/>
        <end position="502"/>
    </location>
</feature>
<keyword evidence="8" id="KW-0997">Cell inner membrane</keyword>
<name>A0A0A7EGZ1_9GAMM</name>
<protein>
    <recommendedName>
        <fullName evidence="8">Ion-translocating oxidoreductase complex subunit C</fullName>
        <ecNumber evidence="8">7.-.-.-</ecNumber>
    </recommendedName>
    <alternativeName>
        <fullName evidence="8">Rnf electron transport complex subunit C</fullName>
    </alternativeName>
</protein>
<dbReference type="KEGG" id="pseo:OM33_12170"/>
<dbReference type="InterPro" id="IPR011538">
    <property type="entry name" value="Nuo51_FMN-bd"/>
</dbReference>
<feature type="compositionally biased region" description="Low complexity" evidence="9">
    <location>
        <begin position="503"/>
        <end position="515"/>
    </location>
</feature>
<dbReference type="GO" id="GO:0051539">
    <property type="term" value="F:4 iron, 4 sulfur cluster binding"/>
    <property type="evidence" value="ECO:0007669"/>
    <property type="project" value="UniProtKB-KW"/>
</dbReference>
<dbReference type="Proteomes" id="UP000030341">
    <property type="component" value="Chromosome 1"/>
</dbReference>
<dbReference type="InterPro" id="IPR037225">
    <property type="entry name" value="Nuo51_FMN-bd_sf"/>
</dbReference>
<dbReference type="InterPro" id="IPR010208">
    <property type="entry name" value="Ion_transpt_RnfC/RsxC"/>
</dbReference>
<dbReference type="InterPro" id="IPR017896">
    <property type="entry name" value="4Fe4S_Fe-S-bd"/>
</dbReference>
<feature type="compositionally biased region" description="Basic and acidic residues" evidence="9">
    <location>
        <begin position="446"/>
        <end position="475"/>
    </location>
</feature>
<organism evidence="11 12">
    <name type="scientific">Pseudoalteromonas piratica</name>
    <dbReference type="NCBI Taxonomy" id="1348114"/>
    <lineage>
        <taxon>Bacteria</taxon>
        <taxon>Pseudomonadati</taxon>
        <taxon>Pseudomonadota</taxon>
        <taxon>Gammaproteobacteria</taxon>
        <taxon>Alteromonadales</taxon>
        <taxon>Pseudoalteromonadaceae</taxon>
        <taxon>Pseudoalteromonas</taxon>
    </lineage>
</organism>
<feature type="binding site" evidence="8">
    <location>
        <position position="422"/>
    </location>
    <ligand>
        <name>[4Fe-4S] cluster</name>
        <dbReference type="ChEBI" id="CHEBI:49883"/>
        <label>2</label>
    </ligand>
</feature>
<comment type="function">
    <text evidence="8">Part of a membrane-bound complex that couples electron transfer with translocation of ions across the membrane.</text>
</comment>
<comment type="similarity">
    <text evidence="8">Belongs to the 4Fe4S bacterial-type ferredoxin family. RnfC subfamily.</text>
</comment>
<dbReference type="SUPFAM" id="SSF142019">
    <property type="entry name" value="Nqo1 FMN-binding domain-like"/>
    <property type="match status" value="1"/>
</dbReference>
<evidence type="ECO:0000256" key="7">
    <source>
        <dbReference type="ARBA" id="ARBA00023014"/>
    </source>
</evidence>
<evidence type="ECO:0000256" key="6">
    <source>
        <dbReference type="ARBA" id="ARBA00023004"/>
    </source>
</evidence>
<dbReference type="InterPro" id="IPR017900">
    <property type="entry name" value="4Fe4S_Fe_S_CS"/>
</dbReference>
<feature type="binding site" evidence="8">
    <location>
        <position position="419"/>
    </location>
    <ligand>
        <name>[4Fe-4S] cluster</name>
        <dbReference type="ChEBI" id="CHEBI:49883"/>
        <label>2</label>
    </ligand>
</feature>
<comment type="cofactor">
    <cofactor evidence="8">
        <name>[4Fe-4S] cluster</name>
        <dbReference type="ChEBI" id="CHEBI:49883"/>
    </cofactor>
    <text evidence="8">Binds 2 [4Fe-4S] clusters per subunit.</text>
</comment>
<gene>
    <name evidence="8" type="primary">rnfC</name>
    <name evidence="11" type="ORF">OM33_12170</name>
</gene>
<dbReference type="Pfam" id="PF12838">
    <property type="entry name" value="Fer4_7"/>
    <property type="match status" value="1"/>
</dbReference>
<dbReference type="Pfam" id="PF13375">
    <property type="entry name" value="RnfC_N"/>
    <property type="match status" value="1"/>
</dbReference>
<dbReference type="NCBIfam" id="NF003454">
    <property type="entry name" value="PRK05035.1"/>
    <property type="match status" value="1"/>
</dbReference>
<dbReference type="InterPro" id="IPR019554">
    <property type="entry name" value="Soluble_ligand-bd"/>
</dbReference>
<keyword evidence="8" id="KW-1003">Cell membrane</keyword>
<dbReference type="Pfam" id="PF01512">
    <property type="entry name" value="Complex1_51K"/>
    <property type="match status" value="1"/>
</dbReference>
<proteinExistence type="inferred from homology"/>
<keyword evidence="2 8" id="KW-0004">4Fe-4S</keyword>
<keyword evidence="6 8" id="KW-0408">Iron</keyword>
<dbReference type="STRING" id="1348114.OM33_12170"/>
<evidence type="ECO:0000256" key="3">
    <source>
        <dbReference type="ARBA" id="ARBA00022723"/>
    </source>
</evidence>
<dbReference type="PANTHER" id="PTHR43034:SF2">
    <property type="entry name" value="ION-TRANSLOCATING OXIDOREDUCTASE COMPLEX SUBUNIT C"/>
    <property type="match status" value="1"/>
</dbReference>
<feature type="domain" description="4Fe-4S ferredoxin-type" evidence="10">
    <location>
        <begin position="367"/>
        <end position="397"/>
    </location>
</feature>
<keyword evidence="1 8" id="KW-0813">Transport</keyword>
<evidence type="ECO:0000256" key="9">
    <source>
        <dbReference type="SAM" id="MobiDB-lite"/>
    </source>
</evidence>
<dbReference type="RefSeq" id="WP_038642072.1">
    <property type="nucleotide sequence ID" value="NZ_CP009888.1"/>
</dbReference>
<keyword evidence="8" id="KW-1278">Translocase</keyword>
<dbReference type="InterPro" id="IPR026902">
    <property type="entry name" value="RnfC_N"/>
</dbReference>
<feature type="binding site" evidence="8">
    <location>
        <position position="383"/>
    </location>
    <ligand>
        <name>[4Fe-4S] cluster</name>
        <dbReference type="ChEBI" id="CHEBI:49883"/>
        <label>1</label>
    </ligand>
</feature>
<evidence type="ECO:0000256" key="8">
    <source>
        <dbReference type="HAMAP-Rule" id="MF_00461"/>
    </source>
</evidence>
<comment type="subunit">
    <text evidence="8">The complex is composed of six subunits: RnfA, RnfB, RnfC, RnfD, RnfE and RnfG.</text>
</comment>
<dbReference type="GO" id="GO:0005886">
    <property type="term" value="C:plasma membrane"/>
    <property type="evidence" value="ECO:0007669"/>
    <property type="project" value="UniProtKB-SubCell"/>
</dbReference>
<feature type="binding site" evidence="8">
    <location>
        <position position="380"/>
    </location>
    <ligand>
        <name>[4Fe-4S] cluster</name>
        <dbReference type="ChEBI" id="CHEBI:49883"/>
        <label>1</label>
    </ligand>
</feature>
<keyword evidence="7 8" id="KW-0411">Iron-sulfur</keyword>
<feature type="compositionally biased region" description="Basic and acidic residues" evidence="9">
    <location>
        <begin position="784"/>
        <end position="803"/>
    </location>
</feature>
<dbReference type="EMBL" id="CP009888">
    <property type="protein sequence ID" value="AIY65813.1"/>
    <property type="molecule type" value="Genomic_DNA"/>
</dbReference>
<dbReference type="PROSITE" id="PS00198">
    <property type="entry name" value="4FE4S_FER_1"/>
    <property type="match status" value="1"/>
</dbReference>
<dbReference type="AlphaFoldDB" id="A0A0A7EGZ1"/>
<evidence type="ECO:0000256" key="4">
    <source>
        <dbReference type="ARBA" id="ARBA00022737"/>
    </source>
</evidence>
<dbReference type="eggNOG" id="COG4656">
    <property type="taxonomic scope" value="Bacteria"/>
</dbReference>
<dbReference type="PROSITE" id="PS51379">
    <property type="entry name" value="4FE4S_FER_2"/>
    <property type="match status" value="2"/>
</dbReference>
<evidence type="ECO:0000256" key="1">
    <source>
        <dbReference type="ARBA" id="ARBA00022448"/>
    </source>
</evidence>
<dbReference type="Gene3D" id="3.40.50.11540">
    <property type="entry name" value="NADH-ubiquinone oxidoreductase 51kDa subunit"/>
    <property type="match status" value="1"/>
</dbReference>
<dbReference type="GO" id="GO:0046872">
    <property type="term" value="F:metal ion binding"/>
    <property type="evidence" value="ECO:0007669"/>
    <property type="project" value="UniProtKB-KW"/>
</dbReference>
<feature type="domain" description="4Fe-4S ferredoxin-type" evidence="10">
    <location>
        <begin position="407"/>
        <end position="436"/>
    </location>
</feature>
<evidence type="ECO:0000259" key="10">
    <source>
        <dbReference type="PROSITE" id="PS51379"/>
    </source>
</evidence>
<keyword evidence="8" id="KW-0472">Membrane</keyword>
<dbReference type="Pfam" id="PF10531">
    <property type="entry name" value="SLBB"/>
    <property type="match status" value="1"/>
</dbReference>
<evidence type="ECO:0000256" key="2">
    <source>
        <dbReference type="ARBA" id="ARBA00022485"/>
    </source>
</evidence>
<dbReference type="SUPFAM" id="SSF46548">
    <property type="entry name" value="alpha-helical ferredoxin"/>
    <property type="match status" value="1"/>
</dbReference>
<feature type="compositionally biased region" description="Basic and acidic residues" evidence="9">
    <location>
        <begin position="530"/>
        <end position="561"/>
    </location>
</feature>
<evidence type="ECO:0000256" key="5">
    <source>
        <dbReference type="ARBA" id="ARBA00022982"/>
    </source>
</evidence>
<feature type="binding site" evidence="8">
    <location>
        <position position="387"/>
    </location>
    <ligand>
        <name>[4Fe-4S] cluster</name>
        <dbReference type="ChEBI" id="CHEBI:49883"/>
        <label>2</label>
    </ligand>
</feature>
<keyword evidence="4 8" id="KW-0677">Repeat</keyword>
<dbReference type="HOGENOM" id="CLU_010808_2_1_6"/>
<reference evidence="11 12" key="1">
    <citation type="submission" date="2014-11" db="EMBL/GenBank/DDBJ databases">
        <title>Complete Genome Sequence of Pseudoalteromonas sp. Strain OCN003 Isolated from Kaneohe Bay, Oahu, Hawaii.</title>
        <authorList>
            <person name="Beurmann S."/>
            <person name="Videau P."/>
            <person name="Ushijima B."/>
            <person name="Smith A.M."/>
            <person name="Aeby G.S."/>
            <person name="Callahan S.M."/>
            <person name="Belcaid M."/>
        </authorList>
    </citation>
    <scope>NUCLEOTIDE SEQUENCE [LARGE SCALE GENOMIC DNA]</scope>
    <source>
        <strain evidence="11 12">OCN003</strain>
    </source>
</reference>
<evidence type="ECO:0000313" key="12">
    <source>
        <dbReference type="Proteomes" id="UP000030341"/>
    </source>
</evidence>
<keyword evidence="12" id="KW-1185">Reference proteome</keyword>
<accession>A0A0A7EGZ1</accession>
<feature type="binding site" evidence="8">
    <location>
        <position position="416"/>
    </location>
    <ligand>
        <name>[4Fe-4S] cluster</name>
        <dbReference type="ChEBI" id="CHEBI:49883"/>
        <label>2</label>
    </ligand>
</feature>
<dbReference type="NCBIfam" id="TIGR01945">
    <property type="entry name" value="rnfC"/>
    <property type="match status" value="1"/>
</dbReference>
<evidence type="ECO:0000313" key="11">
    <source>
        <dbReference type="EMBL" id="AIY65813.1"/>
    </source>
</evidence>
<feature type="region of interest" description="Disordered" evidence="9">
    <location>
        <begin position="446"/>
        <end position="815"/>
    </location>
</feature>